<evidence type="ECO:0000313" key="1">
    <source>
        <dbReference type="EMBL" id="KAG8534584.1"/>
    </source>
</evidence>
<name>A0AAV6YGV5_ENGPU</name>
<comment type="caution">
    <text evidence="1">The sequence shown here is derived from an EMBL/GenBank/DDBJ whole genome shotgun (WGS) entry which is preliminary data.</text>
</comment>
<protein>
    <submittedName>
        <fullName evidence="1">Uncharacterized protein</fullName>
    </submittedName>
</protein>
<proteinExistence type="predicted"/>
<gene>
    <name evidence="1" type="ORF">GDO81_019088</name>
</gene>
<organism evidence="1 2">
    <name type="scientific">Engystomops pustulosus</name>
    <name type="common">Tungara frog</name>
    <name type="synonym">Physalaemus pustulosus</name>
    <dbReference type="NCBI Taxonomy" id="76066"/>
    <lineage>
        <taxon>Eukaryota</taxon>
        <taxon>Metazoa</taxon>
        <taxon>Chordata</taxon>
        <taxon>Craniata</taxon>
        <taxon>Vertebrata</taxon>
        <taxon>Euteleostomi</taxon>
        <taxon>Amphibia</taxon>
        <taxon>Batrachia</taxon>
        <taxon>Anura</taxon>
        <taxon>Neobatrachia</taxon>
        <taxon>Hyloidea</taxon>
        <taxon>Leptodactylidae</taxon>
        <taxon>Leiuperinae</taxon>
        <taxon>Engystomops</taxon>
    </lineage>
</organism>
<keyword evidence="2" id="KW-1185">Reference proteome</keyword>
<reference evidence="1" key="1">
    <citation type="thesis" date="2020" institute="ProQuest LLC" country="789 East Eisenhower Parkway, Ann Arbor, MI, USA">
        <title>Comparative Genomics and Chromosome Evolution.</title>
        <authorList>
            <person name="Mudd A.B."/>
        </authorList>
    </citation>
    <scope>NUCLEOTIDE SEQUENCE</scope>
    <source>
        <strain evidence="1">237g6f4</strain>
        <tissue evidence="1">Blood</tissue>
    </source>
</reference>
<sequence length="85" mass="9932">MCFYCLENVKIRLFVPSTLCTALQYKITLWRHISLNGLILSGISVNNNNINCQMNENGRRLYLWSNSRKMTESNLPERIIIDPQL</sequence>
<accession>A0AAV6YGV5</accession>
<evidence type="ECO:0000313" key="2">
    <source>
        <dbReference type="Proteomes" id="UP000824782"/>
    </source>
</evidence>
<dbReference type="AlphaFoldDB" id="A0AAV6YGV5"/>
<dbReference type="Proteomes" id="UP000824782">
    <property type="component" value="Unassembled WGS sequence"/>
</dbReference>
<dbReference type="EMBL" id="WNYA01099201">
    <property type="protein sequence ID" value="KAG8534584.1"/>
    <property type="molecule type" value="Genomic_DNA"/>
</dbReference>